<dbReference type="InterPro" id="IPR016035">
    <property type="entry name" value="Acyl_Trfase/lysoPLipase"/>
</dbReference>
<keyword evidence="11" id="KW-1185">Reference proteome</keyword>
<feature type="short sequence motif" description="DGA/G" evidence="7">
    <location>
        <begin position="215"/>
        <end position="217"/>
    </location>
</feature>
<dbReference type="AlphaFoldDB" id="A0AAV5EWQ3"/>
<comment type="domain">
    <text evidence="8">The nitrogen atoms of the two glycine residues in the GGXR motif define the oxyanion hole, and stabilize the oxyanion that forms during the nucleophilic attack by the catalytic serine during substrate cleavage.</text>
</comment>
<dbReference type="Proteomes" id="UP001054889">
    <property type="component" value="Unassembled WGS sequence"/>
</dbReference>
<dbReference type="PANTHER" id="PTHR32176:SF27">
    <property type="entry name" value="PATATIN"/>
    <property type="match status" value="1"/>
</dbReference>
<evidence type="ECO:0000313" key="11">
    <source>
        <dbReference type="Proteomes" id="UP001054889"/>
    </source>
</evidence>
<evidence type="ECO:0000313" key="10">
    <source>
        <dbReference type="EMBL" id="GJN27257.1"/>
    </source>
</evidence>
<feature type="active site" description="Proton acceptor" evidence="7">
    <location>
        <position position="215"/>
    </location>
</feature>
<dbReference type="GO" id="GO:0047372">
    <property type="term" value="F:monoacylglycerol lipase activity"/>
    <property type="evidence" value="ECO:0007669"/>
    <property type="project" value="TreeGrafter"/>
</dbReference>
<feature type="short sequence motif" description="GXSXG" evidence="7">
    <location>
        <begin position="62"/>
        <end position="66"/>
    </location>
</feature>
<dbReference type="Gene3D" id="3.40.1090.10">
    <property type="entry name" value="Cytosolic phospholipase A2 catalytic domain"/>
    <property type="match status" value="1"/>
</dbReference>
<comment type="function">
    <text evidence="6">Possesses non-specific lipolytic acyl hydrolase (LAH) activity. Hydrolyzes phospholipids as well as galactolipids. May play a role in disease resistance.</text>
</comment>
<dbReference type="InterPro" id="IPR002641">
    <property type="entry name" value="PNPLA_dom"/>
</dbReference>
<evidence type="ECO:0000256" key="5">
    <source>
        <dbReference type="ARBA" id="ARBA00023098"/>
    </source>
</evidence>
<keyword evidence="3" id="KW-0611">Plant defense</keyword>
<feature type="active site" description="Nucleophile" evidence="7">
    <location>
        <position position="64"/>
    </location>
</feature>
<evidence type="ECO:0000256" key="2">
    <source>
        <dbReference type="ARBA" id="ARBA00022801"/>
    </source>
</evidence>
<proteinExistence type="inferred from homology"/>
<dbReference type="PROSITE" id="PS51635">
    <property type="entry name" value="PNPLA"/>
    <property type="match status" value="1"/>
</dbReference>
<dbReference type="FunFam" id="3.40.1090.10:FF:000005">
    <property type="entry name" value="Patatin"/>
    <property type="match status" value="1"/>
</dbReference>
<dbReference type="GO" id="GO:0006952">
    <property type="term" value="P:defense response"/>
    <property type="evidence" value="ECO:0007669"/>
    <property type="project" value="UniProtKB-KW"/>
</dbReference>
<evidence type="ECO:0000256" key="3">
    <source>
        <dbReference type="ARBA" id="ARBA00022821"/>
    </source>
</evidence>
<reference evidence="10" key="1">
    <citation type="journal article" date="2018" name="DNA Res.">
        <title>Multiple hybrid de novo genome assembly of finger millet, an orphan allotetraploid crop.</title>
        <authorList>
            <person name="Hatakeyama M."/>
            <person name="Aluri S."/>
            <person name="Balachadran M.T."/>
            <person name="Sivarajan S.R."/>
            <person name="Patrignani A."/>
            <person name="Gruter S."/>
            <person name="Poveda L."/>
            <person name="Shimizu-Inatsugi R."/>
            <person name="Baeten J."/>
            <person name="Francoijs K.J."/>
            <person name="Nataraja K.N."/>
            <person name="Reddy Y.A.N."/>
            <person name="Phadnis S."/>
            <person name="Ravikumar R.L."/>
            <person name="Schlapbach R."/>
            <person name="Sreeman S.M."/>
            <person name="Shimizu K.K."/>
        </authorList>
    </citation>
    <scope>NUCLEOTIDE SEQUENCE</scope>
</reference>
<dbReference type="GO" id="GO:0004620">
    <property type="term" value="F:phospholipase activity"/>
    <property type="evidence" value="ECO:0007669"/>
    <property type="project" value="TreeGrafter"/>
</dbReference>
<dbReference type="SUPFAM" id="SSF52151">
    <property type="entry name" value="FabD/lysophospholipase-like"/>
    <property type="match status" value="1"/>
</dbReference>
<evidence type="ECO:0000256" key="6">
    <source>
        <dbReference type="ARBA" id="ARBA00025642"/>
    </source>
</evidence>
<gene>
    <name evidence="10" type="primary">gb15263</name>
    <name evidence="10" type="ORF">PR202_gb15263</name>
</gene>
<dbReference type="GO" id="GO:0016042">
    <property type="term" value="P:lipid catabolic process"/>
    <property type="evidence" value="ECO:0007669"/>
    <property type="project" value="UniProtKB-UniRule"/>
</dbReference>
<accession>A0AAV5EWQ3</accession>
<comment type="function">
    <text evidence="8">Lipolytic acyl hydrolase (LAH).</text>
</comment>
<evidence type="ECO:0000256" key="1">
    <source>
        <dbReference type="ARBA" id="ARBA00010240"/>
    </source>
</evidence>
<keyword evidence="2 7" id="KW-0378">Hydrolase</keyword>
<keyword evidence="5 7" id="KW-0443">Lipid metabolism</keyword>
<comment type="similarity">
    <text evidence="1 8">Belongs to the patatin family.</text>
</comment>
<evidence type="ECO:0000256" key="7">
    <source>
        <dbReference type="PROSITE-ProRule" id="PRU01161"/>
    </source>
</evidence>
<reference evidence="10" key="2">
    <citation type="submission" date="2021-12" db="EMBL/GenBank/DDBJ databases">
        <title>Resequencing data analysis of finger millet.</title>
        <authorList>
            <person name="Hatakeyama M."/>
            <person name="Aluri S."/>
            <person name="Balachadran M.T."/>
            <person name="Sivarajan S.R."/>
            <person name="Poveda L."/>
            <person name="Shimizu-Inatsugi R."/>
            <person name="Schlapbach R."/>
            <person name="Sreeman S.M."/>
            <person name="Shimizu K.K."/>
        </authorList>
    </citation>
    <scope>NUCLEOTIDE SEQUENCE</scope>
</reference>
<evidence type="ECO:0000256" key="4">
    <source>
        <dbReference type="ARBA" id="ARBA00022963"/>
    </source>
</evidence>
<sequence length="403" mass="44406">MGCHGGAALPPSQGKLITVLSIDGGGIRGLIPATILACLEAKLQELDGPDARIADYFDVIAGTSTGALITAMLAAPDEKKRPLFQAKDLTTFYLENGPRIFPQRKLWFLTPVAKMVGLLMGPKYDGAFLHDKIKTLTRDVTISETVTNVVVPAFDVKRMQPVIFTTYEAKKEPLKNAHLSDICISTAAAPTYFPAHHFTTRDDETGRSRQFHLVDGGVAANNLTMVAMSMLTREVLCKNLDFHTDNPAEFRRYLVVSVGTGAAKQSEKYTAPQCAKWGLLRWLYDGDFNPLIDILSHASSDMVDIHASVLFKSLRCEEQYIRIQDETLTGSTSMVDVATKENMDALIGIGEKLLGKPVSRVNIDTGEYEPIDGGEETNEEALARFAGMLSEERRERQRTLNSY</sequence>
<dbReference type="Pfam" id="PF01734">
    <property type="entry name" value="Patatin"/>
    <property type="match status" value="1"/>
</dbReference>
<evidence type="ECO:0000259" key="9">
    <source>
        <dbReference type="PROSITE" id="PS51635"/>
    </source>
</evidence>
<feature type="short sequence motif" description="GXGXXG" evidence="7">
    <location>
        <begin position="24"/>
        <end position="29"/>
    </location>
</feature>
<dbReference type="EC" id="3.1.1.-" evidence="8"/>
<dbReference type="CDD" id="cd07214">
    <property type="entry name" value="Pat17_isozyme_like"/>
    <property type="match status" value="1"/>
</dbReference>
<dbReference type="EMBL" id="BQKI01000079">
    <property type="protein sequence ID" value="GJN27257.1"/>
    <property type="molecule type" value="Genomic_DNA"/>
</dbReference>
<dbReference type="PANTHER" id="PTHR32176">
    <property type="entry name" value="XYLOSE ISOMERASE"/>
    <property type="match status" value="1"/>
</dbReference>
<keyword evidence="4 7" id="KW-0442">Lipid degradation</keyword>
<protein>
    <recommendedName>
        <fullName evidence="8">Patatin</fullName>
        <ecNumber evidence="8">3.1.1.-</ecNumber>
    </recommendedName>
</protein>
<feature type="domain" description="PNPLA" evidence="9">
    <location>
        <begin position="20"/>
        <end position="228"/>
    </location>
</feature>
<organism evidence="10 11">
    <name type="scientific">Eleusine coracana subsp. coracana</name>
    <dbReference type="NCBI Taxonomy" id="191504"/>
    <lineage>
        <taxon>Eukaryota</taxon>
        <taxon>Viridiplantae</taxon>
        <taxon>Streptophyta</taxon>
        <taxon>Embryophyta</taxon>
        <taxon>Tracheophyta</taxon>
        <taxon>Spermatophyta</taxon>
        <taxon>Magnoliopsida</taxon>
        <taxon>Liliopsida</taxon>
        <taxon>Poales</taxon>
        <taxon>Poaceae</taxon>
        <taxon>PACMAD clade</taxon>
        <taxon>Chloridoideae</taxon>
        <taxon>Cynodonteae</taxon>
        <taxon>Eleusininae</taxon>
        <taxon>Eleusine</taxon>
    </lineage>
</organism>
<name>A0AAV5EWQ3_ELECO</name>
<comment type="caution">
    <text evidence="10">The sequence shown here is derived from an EMBL/GenBank/DDBJ whole genome shotgun (WGS) entry which is preliminary data.</text>
</comment>
<evidence type="ECO:0000256" key="8">
    <source>
        <dbReference type="RuleBase" id="RU361262"/>
    </source>
</evidence>